<keyword evidence="2" id="KW-1185">Reference proteome</keyword>
<proteinExistence type="predicted"/>
<evidence type="ECO:0000313" key="2">
    <source>
        <dbReference type="Proteomes" id="UP001501624"/>
    </source>
</evidence>
<sequence length="636" mass="70631">MSTPTNRTEIADVAGPVHTGSGDQIHHYYQLLGQVREDPVPATRRPVTADDLHWLRSRFEPPPGFDRAVPVADGGLVVVSGRAGSGRETAARMLLCPEGDVVREIQEVETEAGIDVPLGDVETGDRLLVNFSALHRWEFSAREGELRSLADAVVRNRARLALVIGREQEDWLHDDLRRRVVRLERPDALRVVLKHLAQAGIQLRAEQVDGPLREVLEGASMSELMRVGQLVVEESEQDQGGPRVWLAAAVEAIRGYPGELERLLEKQPEGRQRALLLAAAAMAEARIDAVASAERRLLELVEFPAAEQHWLESDGVVARLGRIGAEVDDRRVVFARIGYAEAVLGRLWDEYAGLHQDLGRWLSEVAVSPDLTGTERGLIGDRLGDQLLRSHDVRALLATARAWATQPRNEVRVLAYRLLARAVVDRHCGREARKQLREWALDPSLPARLAHVVLAVCEQVLVHTQPDMAVVRLRLLTLHPAPAVSATAREVLIRLASDGRMYRRILAVLARTNKIDHDLFAVLCAPGRADGNRWTHARLSDCWRAILDERDARGWSHLAEPWLAEAAFGGRPELLDILTAAAGADPVRASRLFVVVREWASRHEGGMPVLTRLRRGLDEQQGVTDLWDDEPISEAK</sequence>
<name>A0ABP7ICQ2_9PSEU</name>
<evidence type="ECO:0000313" key="1">
    <source>
        <dbReference type="EMBL" id="GAA3815144.1"/>
    </source>
</evidence>
<protein>
    <submittedName>
        <fullName evidence="1">Uncharacterized protein</fullName>
    </submittedName>
</protein>
<dbReference type="EMBL" id="BAABCM010000004">
    <property type="protein sequence ID" value="GAA3815144.1"/>
    <property type="molecule type" value="Genomic_DNA"/>
</dbReference>
<comment type="caution">
    <text evidence="1">The sequence shown here is derived from an EMBL/GenBank/DDBJ whole genome shotgun (WGS) entry which is preliminary data.</text>
</comment>
<accession>A0ABP7ICQ2</accession>
<reference evidence="2" key="1">
    <citation type="journal article" date="2019" name="Int. J. Syst. Evol. Microbiol.">
        <title>The Global Catalogue of Microorganisms (GCM) 10K type strain sequencing project: providing services to taxonomists for standard genome sequencing and annotation.</title>
        <authorList>
            <consortium name="The Broad Institute Genomics Platform"/>
            <consortium name="The Broad Institute Genome Sequencing Center for Infectious Disease"/>
            <person name="Wu L."/>
            <person name="Ma J."/>
        </authorList>
    </citation>
    <scope>NUCLEOTIDE SEQUENCE [LARGE SCALE GENOMIC DNA]</scope>
    <source>
        <strain evidence="2">JCM 17017</strain>
    </source>
</reference>
<organism evidence="1 2">
    <name type="scientific">Amycolatopsis tucumanensis</name>
    <dbReference type="NCBI Taxonomy" id="401106"/>
    <lineage>
        <taxon>Bacteria</taxon>
        <taxon>Bacillati</taxon>
        <taxon>Actinomycetota</taxon>
        <taxon>Actinomycetes</taxon>
        <taxon>Pseudonocardiales</taxon>
        <taxon>Pseudonocardiaceae</taxon>
        <taxon>Amycolatopsis</taxon>
    </lineage>
</organism>
<dbReference type="Proteomes" id="UP001501624">
    <property type="component" value="Unassembled WGS sequence"/>
</dbReference>
<gene>
    <name evidence="1" type="ORF">GCM10022380_36570</name>
</gene>